<keyword evidence="1" id="KW-1133">Transmembrane helix</keyword>
<name>A0A1Q8E6Q7_9STRE</name>
<proteinExistence type="predicted"/>
<evidence type="ECO:0008006" key="4">
    <source>
        <dbReference type="Google" id="ProtNLM"/>
    </source>
</evidence>
<gene>
    <name evidence="2" type="ORF">BU202_07400</name>
</gene>
<comment type="caution">
    <text evidence="2">The sequence shown here is derived from an EMBL/GenBank/DDBJ whole genome shotgun (WGS) entry which is preliminary data.</text>
</comment>
<organism evidence="2 3">
    <name type="scientific">Streptococcus cuniculi</name>
    <dbReference type="NCBI Taxonomy" id="1432788"/>
    <lineage>
        <taxon>Bacteria</taxon>
        <taxon>Bacillati</taxon>
        <taxon>Bacillota</taxon>
        <taxon>Bacilli</taxon>
        <taxon>Lactobacillales</taxon>
        <taxon>Streptococcaceae</taxon>
        <taxon>Streptococcus</taxon>
    </lineage>
</organism>
<feature type="transmembrane region" description="Helical" evidence="1">
    <location>
        <begin position="44"/>
        <end position="68"/>
    </location>
</feature>
<dbReference type="RefSeq" id="WP_075105154.1">
    <property type="nucleotide sequence ID" value="NZ_MSJM01000006.1"/>
</dbReference>
<dbReference type="InterPro" id="IPR021560">
    <property type="entry name" value="DUF3021"/>
</dbReference>
<sequence>MKHYLYSASLGISIGLIISLIMSACFGHGTYLPLNPLSTMGRYYLSHFNLVEVMVISVLIWAAIGLLFQIADRIFKQEWSLAKMTFVHFLLTAVGFTSLGLLAGWFPINLIWILFFESIFVIIYALIFWINYQSMKKHITAINQGLGK</sequence>
<dbReference type="OrthoDB" id="1698302at2"/>
<keyword evidence="1" id="KW-0472">Membrane</keyword>
<accession>A0A1Q8E6Q7</accession>
<feature type="transmembrane region" description="Helical" evidence="1">
    <location>
        <begin position="12"/>
        <end position="32"/>
    </location>
</feature>
<evidence type="ECO:0000256" key="1">
    <source>
        <dbReference type="SAM" id="Phobius"/>
    </source>
</evidence>
<evidence type="ECO:0000313" key="2">
    <source>
        <dbReference type="EMBL" id="OLF47477.1"/>
    </source>
</evidence>
<feature type="transmembrane region" description="Helical" evidence="1">
    <location>
        <begin position="110"/>
        <end position="130"/>
    </location>
</feature>
<dbReference type="EMBL" id="MSJM01000006">
    <property type="protein sequence ID" value="OLF47477.1"/>
    <property type="molecule type" value="Genomic_DNA"/>
</dbReference>
<keyword evidence="3" id="KW-1185">Reference proteome</keyword>
<evidence type="ECO:0000313" key="3">
    <source>
        <dbReference type="Proteomes" id="UP000186890"/>
    </source>
</evidence>
<reference evidence="3" key="1">
    <citation type="submission" date="2016-12" db="EMBL/GenBank/DDBJ databases">
        <authorList>
            <person name="Gulvik C.A."/>
        </authorList>
    </citation>
    <scope>NUCLEOTIDE SEQUENCE [LARGE SCALE GENOMIC DNA]</scope>
    <source>
        <strain evidence="3">NED12-00049-6B</strain>
    </source>
</reference>
<dbReference type="Proteomes" id="UP000186890">
    <property type="component" value="Unassembled WGS sequence"/>
</dbReference>
<dbReference type="Pfam" id="PF11457">
    <property type="entry name" value="DUF3021"/>
    <property type="match status" value="1"/>
</dbReference>
<dbReference type="PROSITE" id="PS51257">
    <property type="entry name" value="PROKAR_LIPOPROTEIN"/>
    <property type="match status" value="1"/>
</dbReference>
<keyword evidence="1" id="KW-0812">Transmembrane</keyword>
<dbReference type="AlphaFoldDB" id="A0A1Q8E6Q7"/>
<protein>
    <recommendedName>
        <fullName evidence="4">DUF3021 domain-containing protein</fullName>
    </recommendedName>
</protein>
<feature type="transmembrane region" description="Helical" evidence="1">
    <location>
        <begin position="80"/>
        <end position="104"/>
    </location>
</feature>